<keyword evidence="5" id="KW-0677">Repeat</keyword>
<comment type="similarity">
    <text evidence="2 9">Belongs to the 4HPPD family.</text>
</comment>
<reference evidence="12 13" key="1">
    <citation type="submission" date="2014-11" db="EMBL/GenBank/DDBJ databases">
        <authorList>
            <person name="Zhu J."/>
            <person name="Qi W."/>
            <person name="Song R."/>
        </authorList>
    </citation>
    <scope>NUCLEOTIDE SEQUENCE [LARGE SCALE GENOMIC DNA]</scope>
</reference>
<evidence type="ECO:0000256" key="4">
    <source>
        <dbReference type="ARBA" id="ARBA00022723"/>
    </source>
</evidence>
<dbReference type="PhylomeDB" id="A0A0G4F1A6"/>
<accession>A0A0G4F1A6</accession>
<dbReference type="VEuPathDB" id="CryptoDB:Vbra_14133"/>
<evidence type="ECO:0000256" key="8">
    <source>
        <dbReference type="ARBA" id="ARBA00023232"/>
    </source>
</evidence>
<keyword evidence="7 10" id="KW-0408">Iron</keyword>
<dbReference type="InterPro" id="IPR004360">
    <property type="entry name" value="Glyas_Fos-R_dOase_dom"/>
</dbReference>
<dbReference type="Pfam" id="PF14696">
    <property type="entry name" value="Glyoxalase_5"/>
    <property type="match status" value="1"/>
</dbReference>
<evidence type="ECO:0000256" key="10">
    <source>
        <dbReference type="PIRSR" id="PIRSR009283-1"/>
    </source>
</evidence>
<dbReference type="OrthoDB" id="414569at2759"/>
<protein>
    <recommendedName>
        <fullName evidence="3 9">4-hydroxyphenylpyruvate dioxygenase</fullName>
    </recommendedName>
</protein>
<keyword evidence="4 10" id="KW-0479">Metal-binding</keyword>
<organism evidence="12 13">
    <name type="scientific">Vitrella brassicaformis (strain CCMP3155)</name>
    <dbReference type="NCBI Taxonomy" id="1169540"/>
    <lineage>
        <taxon>Eukaryota</taxon>
        <taxon>Sar</taxon>
        <taxon>Alveolata</taxon>
        <taxon>Colpodellida</taxon>
        <taxon>Vitrellaceae</taxon>
        <taxon>Vitrella</taxon>
    </lineage>
</organism>
<comment type="cofactor">
    <cofactor evidence="10">
        <name>Fe cation</name>
        <dbReference type="ChEBI" id="CHEBI:24875"/>
    </cofactor>
    <text evidence="10">Binds 1 Fe cation per subunit.</text>
</comment>
<sequence>MLQSAWSSGLINRALKATTPTAFTAVRPLRTFGHSPSVAAAASYARRVGVRMDASRGVATATADKPTKAFPGAGDFLPLEGFEHMEIYCSNAKQAAHWYQSVMGFQPLAYSGLETGVKDKTSYVLRQGNMTLVLTSSLVPNSHIDKFVSSHGDGVKTIALRVPDARQAFAETTKRGAPAHMEPTEVSDANGTVVMSGIQTYGDVVHVFIERKNYNGLFLPGFQPWSPPFRAPPVGLERIDHIVGNVDWGQMDKWCKYYEDVMGFTNLISFDDKDISTEYTALMSKVMTSGTGYVKFPINEPAKGKKKSQIEEYLDFNNGAGAQHVAIATKDIISTVSQMRQRGCEFLYVPGTYYDTVTDRCGQIDEDLEALKQQGILVDRDEDGYLLQIFTKPVCDRPTLFFEIIQRKGAQSFGKGNFKALFESIEEEQRRRGTL</sequence>
<keyword evidence="8" id="KW-0585">Phenylalanine catabolism</keyword>
<gene>
    <name evidence="12" type="ORF">Vbra_14133</name>
</gene>
<evidence type="ECO:0000256" key="6">
    <source>
        <dbReference type="ARBA" id="ARBA00022878"/>
    </source>
</evidence>
<dbReference type="GO" id="GO:0006572">
    <property type="term" value="P:L-tyrosine catabolic process"/>
    <property type="evidence" value="ECO:0007669"/>
    <property type="project" value="UniProtKB-KW"/>
</dbReference>
<evidence type="ECO:0000256" key="1">
    <source>
        <dbReference type="ARBA" id="ARBA00005162"/>
    </source>
</evidence>
<dbReference type="STRING" id="1169540.A0A0G4F1A6"/>
<dbReference type="Proteomes" id="UP000041254">
    <property type="component" value="Unassembled WGS sequence"/>
</dbReference>
<dbReference type="PROSITE" id="PS51819">
    <property type="entry name" value="VOC"/>
    <property type="match status" value="2"/>
</dbReference>
<dbReference type="PIRSF" id="PIRSF009283">
    <property type="entry name" value="HPP_dOase"/>
    <property type="match status" value="1"/>
</dbReference>
<proteinExistence type="inferred from homology"/>
<name>A0A0G4F1A6_VITBC</name>
<dbReference type="GO" id="GO:0046872">
    <property type="term" value="F:metal ion binding"/>
    <property type="evidence" value="ECO:0007669"/>
    <property type="project" value="UniProtKB-KW"/>
</dbReference>
<dbReference type="InterPro" id="IPR041735">
    <property type="entry name" value="4OHPhenylPyrv_dOase_C"/>
</dbReference>
<evidence type="ECO:0000256" key="5">
    <source>
        <dbReference type="ARBA" id="ARBA00022737"/>
    </source>
</evidence>
<dbReference type="InterPro" id="IPR037523">
    <property type="entry name" value="VOC_core"/>
</dbReference>
<dbReference type="CDD" id="cd07250">
    <property type="entry name" value="HPPD_C_like"/>
    <property type="match status" value="1"/>
</dbReference>
<keyword evidence="13" id="KW-1185">Reference proteome</keyword>
<keyword evidence="6" id="KW-0828">Tyrosine catabolism</keyword>
<evidence type="ECO:0000259" key="11">
    <source>
        <dbReference type="PROSITE" id="PS51819"/>
    </source>
</evidence>
<evidence type="ECO:0000256" key="9">
    <source>
        <dbReference type="PIRNR" id="PIRNR009283"/>
    </source>
</evidence>
<evidence type="ECO:0000313" key="12">
    <source>
        <dbReference type="EMBL" id="CEM05158.1"/>
    </source>
</evidence>
<dbReference type="Pfam" id="PF00903">
    <property type="entry name" value="Glyoxalase"/>
    <property type="match status" value="1"/>
</dbReference>
<evidence type="ECO:0000256" key="7">
    <source>
        <dbReference type="ARBA" id="ARBA00023004"/>
    </source>
</evidence>
<feature type="binding site" evidence="10">
    <location>
        <position position="403"/>
    </location>
    <ligand>
        <name>Fe cation</name>
        <dbReference type="ChEBI" id="CHEBI:24875"/>
    </ligand>
</feature>
<evidence type="ECO:0000256" key="2">
    <source>
        <dbReference type="ARBA" id="ARBA00005877"/>
    </source>
</evidence>
<feature type="binding site" evidence="10">
    <location>
        <position position="241"/>
    </location>
    <ligand>
        <name>Fe cation</name>
        <dbReference type="ChEBI" id="CHEBI:24875"/>
    </ligand>
</feature>
<dbReference type="Gene3D" id="3.10.180.10">
    <property type="entry name" value="2,3-Dihydroxybiphenyl 1,2-Dioxygenase, domain 1"/>
    <property type="match status" value="2"/>
</dbReference>
<dbReference type="GO" id="GO:0003868">
    <property type="term" value="F:4-hydroxyphenylpyruvate dioxygenase activity"/>
    <property type="evidence" value="ECO:0007669"/>
    <property type="project" value="InterPro"/>
</dbReference>
<dbReference type="FunFam" id="3.10.180.10:FF:000001">
    <property type="entry name" value="4-hydroxyphenylpyruvate dioxygenase"/>
    <property type="match status" value="1"/>
</dbReference>
<dbReference type="InParanoid" id="A0A0G4F1A6"/>
<dbReference type="OMA" id="DPFPVKG"/>
<dbReference type="GO" id="GO:0006559">
    <property type="term" value="P:L-phenylalanine catabolic process"/>
    <property type="evidence" value="ECO:0007669"/>
    <property type="project" value="UniProtKB-KW"/>
</dbReference>
<feature type="domain" description="VOC" evidence="11">
    <location>
        <begin position="238"/>
        <end position="392"/>
    </location>
</feature>
<dbReference type="PANTHER" id="PTHR11959">
    <property type="entry name" value="4-HYDROXYPHENYLPYRUVATE DIOXYGENASE"/>
    <property type="match status" value="1"/>
</dbReference>
<dbReference type="PANTHER" id="PTHR11959:SF1">
    <property type="entry name" value="4-HYDROXYPHENYLPYRUVATE DIOXYGENASE"/>
    <property type="match status" value="1"/>
</dbReference>
<dbReference type="NCBIfam" id="TIGR01263">
    <property type="entry name" value="4HPPD"/>
    <property type="match status" value="1"/>
</dbReference>
<dbReference type="InterPro" id="IPR041736">
    <property type="entry name" value="4OHPhenylPyrv_dOase_N"/>
</dbReference>
<feature type="binding site" evidence="10">
    <location>
        <position position="324"/>
    </location>
    <ligand>
        <name>Fe cation</name>
        <dbReference type="ChEBI" id="CHEBI:24875"/>
    </ligand>
</feature>
<dbReference type="CDD" id="cd08342">
    <property type="entry name" value="HPPD_N_like"/>
    <property type="match status" value="1"/>
</dbReference>
<evidence type="ECO:0000256" key="3">
    <source>
        <dbReference type="ARBA" id="ARBA00013222"/>
    </source>
</evidence>
<dbReference type="AlphaFoldDB" id="A0A0G4F1A6"/>
<dbReference type="SUPFAM" id="SSF54593">
    <property type="entry name" value="Glyoxalase/Bleomycin resistance protein/Dihydroxybiphenyl dioxygenase"/>
    <property type="match status" value="1"/>
</dbReference>
<dbReference type="InterPro" id="IPR005956">
    <property type="entry name" value="4OHPhenylPyrv_dOase"/>
</dbReference>
<evidence type="ECO:0000313" key="13">
    <source>
        <dbReference type="Proteomes" id="UP000041254"/>
    </source>
</evidence>
<comment type="pathway">
    <text evidence="1">Amino-acid degradation; L-phenylalanine degradation; acetoacetate and fumarate from L-phenylalanine: step 3/6.</text>
</comment>
<dbReference type="EMBL" id="CDMY01000356">
    <property type="protein sequence ID" value="CEM05158.1"/>
    <property type="molecule type" value="Genomic_DNA"/>
</dbReference>
<feature type="domain" description="VOC" evidence="11">
    <location>
        <begin position="81"/>
        <end position="211"/>
    </location>
</feature>
<dbReference type="InterPro" id="IPR029068">
    <property type="entry name" value="Glyas_Bleomycin-R_OHBP_Dase"/>
</dbReference>